<keyword evidence="4 8" id="KW-0560">Oxidoreductase</keyword>
<dbReference type="Gene3D" id="3.90.380.10">
    <property type="entry name" value="Naphthalene 1,2-dioxygenase Alpha Subunit, Chain A, domain 1"/>
    <property type="match status" value="1"/>
</dbReference>
<dbReference type="PANTHER" id="PTHR43756:SF5">
    <property type="entry name" value="CHOLINE MONOOXYGENASE, CHLOROPLASTIC"/>
    <property type="match status" value="1"/>
</dbReference>
<dbReference type="CDD" id="cd00680">
    <property type="entry name" value="RHO_alpha_C"/>
    <property type="match status" value="1"/>
</dbReference>
<dbReference type="RefSeq" id="WP_058272033.1">
    <property type="nucleotide sequence ID" value="NZ_CYPS01000010.1"/>
</dbReference>
<dbReference type="InterPro" id="IPR017941">
    <property type="entry name" value="Rieske_2Fe-2S"/>
</dbReference>
<dbReference type="Pfam" id="PF00355">
    <property type="entry name" value="Rieske"/>
    <property type="match status" value="1"/>
</dbReference>
<dbReference type="EC" id="1.14.12.12" evidence="8"/>
<dbReference type="InterPro" id="IPR036922">
    <property type="entry name" value="Rieske_2Fe-2S_sf"/>
</dbReference>
<keyword evidence="2" id="KW-0001">2Fe-2S</keyword>
<evidence type="ECO:0000256" key="3">
    <source>
        <dbReference type="ARBA" id="ARBA00022723"/>
    </source>
</evidence>
<keyword evidence="8" id="KW-0223">Dioxygenase</keyword>
<sequence length="383" mass="44261">MPQMYHELPAEAYTSQEWFDREQREIFSKTWRFAGFMEDLPEPGHYLSVQAGLNNLFIVMGRDRRLRAFHNICRHRGTQLIRAVGKTQKALTCPYHDWTYDLEGNLISVPDEYREYKSVDKSCLGLKPASVDIWKGMLFVHPDPNASSIMKWFGDVDDKVGPHVPEELVEHEDTSNTYEIKANWKIVVENYIDVYHLSHLHSNTLQMYDHANAQYGWYGPHYIFWEPPVEEFAKDQNKKLQMPRVVPKDQNGAWVPMLFPGVGIGASEDVWNVFIITPLAPDRTRILNRTRVANASGWEFSKQATRSASFWNNFGIKGKYDGDDAYDENDPMASGDFTQEDIYACEQQQKSLTSPYFEVGPAAVGESPVVQHQRVVRDWLQEE</sequence>
<dbReference type="EMBL" id="CYPS01000010">
    <property type="protein sequence ID" value="CUH41909.1"/>
    <property type="molecule type" value="Genomic_DNA"/>
</dbReference>
<dbReference type="GO" id="GO:0005506">
    <property type="term" value="F:iron ion binding"/>
    <property type="evidence" value="ECO:0007669"/>
    <property type="project" value="InterPro"/>
</dbReference>
<keyword evidence="5" id="KW-0408">Iron</keyword>
<dbReference type="CDD" id="cd03469">
    <property type="entry name" value="Rieske_RO_Alpha_N"/>
    <property type="match status" value="1"/>
</dbReference>
<evidence type="ECO:0000256" key="6">
    <source>
        <dbReference type="ARBA" id="ARBA00023014"/>
    </source>
</evidence>
<evidence type="ECO:0000313" key="8">
    <source>
        <dbReference type="EMBL" id="CUH41909.1"/>
    </source>
</evidence>
<keyword evidence="3" id="KW-0479">Metal-binding</keyword>
<dbReference type="SUPFAM" id="SSF50022">
    <property type="entry name" value="ISP domain"/>
    <property type="match status" value="1"/>
</dbReference>
<evidence type="ECO:0000259" key="7">
    <source>
        <dbReference type="PROSITE" id="PS51296"/>
    </source>
</evidence>
<dbReference type="SUPFAM" id="SSF55961">
    <property type="entry name" value="Bet v1-like"/>
    <property type="match status" value="1"/>
</dbReference>
<keyword evidence="6" id="KW-0411">Iron-sulfur</keyword>
<dbReference type="GO" id="GO:0051537">
    <property type="term" value="F:2 iron, 2 sulfur cluster binding"/>
    <property type="evidence" value="ECO:0007669"/>
    <property type="project" value="UniProtKB-KW"/>
</dbReference>
<gene>
    <name evidence="8" type="primary">doxB</name>
    <name evidence="8" type="ORF">RUM4293_00793</name>
</gene>
<dbReference type="PANTHER" id="PTHR43756">
    <property type="entry name" value="CHOLINE MONOOXYGENASE, CHLOROPLASTIC"/>
    <property type="match status" value="1"/>
</dbReference>
<dbReference type="Pfam" id="PF00848">
    <property type="entry name" value="Ring_hydroxyl_A"/>
    <property type="match status" value="1"/>
</dbReference>
<reference evidence="9" key="1">
    <citation type="submission" date="2015-09" db="EMBL/GenBank/DDBJ databases">
        <authorList>
            <person name="Rodrigo-Torres L."/>
            <person name="Arahal D.R."/>
        </authorList>
    </citation>
    <scope>NUCLEOTIDE SEQUENCE [LARGE SCALE GENOMIC DNA]</scope>
    <source>
        <strain evidence="9">CECT 4293</strain>
    </source>
</reference>
<dbReference type="InterPro" id="IPR001663">
    <property type="entry name" value="Rng_hydr_dOase-A"/>
</dbReference>
<evidence type="ECO:0000313" key="9">
    <source>
        <dbReference type="Proteomes" id="UP000050786"/>
    </source>
</evidence>
<name>A0A0P1E1N8_9RHOB</name>
<evidence type="ECO:0000256" key="4">
    <source>
        <dbReference type="ARBA" id="ARBA00023002"/>
    </source>
</evidence>
<keyword evidence="9" id="KW-1185">Reference proteome</keyword>
<evidence type="ECO:0000256" key="5">
    <source>
        <dbReference type="ARBA" id="ARBA00023004"/>
    </source>
</evidence>
<dbReference type="InterPro" id="IPR015879">
    <property type="entry name" value="Ring_hydroxy_dOase_asu_C_dom"/>
</dbReference>
<organism evidence="8 9">
    <name type="scientific">Ruegeria atlantica</name>
    <dbReference type="NCBI Taxonomy" id="81569"/>
    <lineage>
        <taxon>Bacteria</taxon>
        <taxon>Pseudomonadati</taxon>
        <taxon>Pseudomonadota</taxon>
        <taxon>Alphaproteobacteria</taxon>
        <taxon>Rhodobacterales</taxon>
        <taxon>Roseobacteraceae</taxon>
        <taxon>Ruegeria</taxon>
    </lineage>
</organism>
<dbReference type="Gene3D" id="2.102.10.10">
    <property type="entry name" value="Rieske [2Fe-2S] iron-sulphur domain"/>
    <property type="match status" value="1"/>
</dbReference>
<dbReference type="AlphaFoldDB" id="A0A0P1E1N8"/>
<evidence type="ECO:0000256" key="1">
    <source>
        <dbReference type="ARBA" id="ARBA00001962"/>
    </source>
</evidence>
<dbReference type="GO" id="GO:0018625">
    <property type="term" value="F:naphthalene 1,2-dioxygenase activity"/>
    <property type="evidence" value="ECO:0007669"/>
    <property type="project" value="UniProtKB-EC"/>
</dbReference>
<evidence type="ECO:0000256" key="2">
    <source>
        <dbReference type="ARBA" id="ARBA00022714"/>
    </source>
</evidence>
<dbReference type="PRINTS" id="PR00090">
    <property type="entry name" value="RNGDIOXGNASE"/>
</dbReference>
<accession>A0A0P1E1N8</accession>
<protein>
    <submittedName>
        <fullName evidence="8">Naphthalene 1,2-dioxygenase subunit alpha</fullName>
        <ecNumber evidence="8">1.14.12.12</ecNumber>
    </submittedName>
</protein>
<dbReference type="PROSITE" id="PS51296">
    <property type="entry name" value="RIESKE"/>
    <property type="match status" value="1"/>
</dbReference>
<dbReference type="Proteomes" id="UP000050786">
    <property type="component" value="Unassembled WGS sequence"/>
</dbReference>
<proteinExistence type="predicted"/>
<comment type="cofactor">
    <cofactor evidence="1">
        <name>Fe cation</name>
        <dbReference type="ChEBI" id="CHEBI:24875"/>
    </cofactor>
</comment>
<feature type="domain" description="Rieske" evidence="7">
    <location>
        <begin position="31"/>
        <end position="140"/>
    </location>
</feature>